<accession>A0ABS7R0G2</accession>
<dbReference type="SUPFAM" id="SSF53756">
    <property type="entry name" value="UDP-Glycosyltransferase/glycogen phosphorylase"/>
    <property type="match status" value="1"/>
</dbReference>
<name>A0ABS7R0G2_9ACTN</name>
<dbReference type="PANTHER" id="PTHR37316:SF3">
    <property type="entry name" value="TEICHOIC ACID GLYCEROL-PHOSPHATE TRANSFERASE"/>
    <property type="match status" value="1"/>
</dbReference>
<sequence>MPPSPASRHPSARARRPPRAGPGARRWAPCATCIFDRDCKETCVLPEVSVVVIVYNDADRLPTAVESVLSQSLRNVEVVIVDDCSTDGSYDVARSLASRDPQRVGAHQLPSNSGGCGGPRNHGITKARGRYVMFLDSDDVLEHDACRNMLEAADRTGADLVSGLCVRVYTDSRNGKTSEWYPWLYDRTRTVDSITELPDLFVFDTLSTNKCYRREFLLENNLEFPVGIHYEDLLFSAQAYLAAGRITLIPNWVYSWNVVEKTANASISNRRSEINNFVHRLEIHRRIDALLDERGLSALRHHKHVKFLKHDLMLYMRDLPFLNEEYRDHFSEMVREYLDGMPPELYDLLLPIHRICALLLVRDDWANLMPAIDTLLNRNKLSSPLVERDGRVFWCSEHLDDPLARSILDVTDEGYHSKALTKLFLRNTLTRYEHRDGVLLLGGRIVNPLGRISPDAQLSARIELGARRRSLQTFRFPVRQVRVDGDGIEWQAVVDLRRRFHPVGVVDNVWDIAVLLTVDGEETRTRLSTGGMQLEDSLPVLPRLTRFTADRLRPEVSVKGHLAFVVTAERPAARRTQELVGKGIKTPAGRVAISTIRAARKAKRELSSHESKVRLYHEMTRRLPVRKGTVVFESHMGKQYSDSPRAIYEELRRRNVPITPIWVYSQSTAGFPKDVELVKRWSWQYLRALAQAEYWVDNQGFPLDFGKRPETTYVQTWHGTALKRMGFDEPNQKLLDAAGRKKFQNAIDRFDHFLVRGDHDMRTLVRAFNVPAAKVLRSGYPRNDALVHQAQEDERFGAPQRDAQIQALAERLGVPEGRKVLLYAPTFRAAPDGEVKRFEFPFDVDRFADRFGDRYTLLIRTHYLNNVVLPPSVRGRVIDVSDEHDVTPLYRLADGLITDYSSVMFDYSLLNRPMVFYAYDWHEYAEDLRGTYFDLREQAPGPFVESEGELFDTLEDLATVATEWAGVRQRFAKEFGECDTGSAAEQVVDAVFGQEGTR</sequence>
<dbReference type="EMBL" id="JAINVZ010000024">
    <property type="protein sequence ID" value="MBY8888451.1"/>
    <property type="molecule type" value="Genomic_DNA"/>
</dbReference>
<protein>
    <submittedName>
        <fullName evidence="9">Bifunctional glycosyltransferase family 2 protein/CDP-glycerol:glycerophosphate glycerophosphotransferase</fullName>
    </submittedName>
</protein>
<organism evidence="9 10">
    <name type="scientific">Streptantibioticus parmotrematis</name>
    <dbReference type="NCBI Taxonomy" id="2873249"/>
    <lineage>
        <taxon>Bacteria</taxon>
        <taxon>Bacillati</taxon>
        <taxon>Actinomycetota</taxon>
        <taxon>Actinomycetes</taxon>
        <taxon>Kitasatosporales</taxon>
        <taxon>Streptomycetaceae</taxon>
        <taxon>Streptantibioticus</taxon>
    </lineage>
</organism>
<feature type="region of interest" description="Disordered" evidence="7">
    <location>
        <begin position="1"/>
        <end position="25"/>
    </location>
</feature>
<dbReference type="InterPro" id="IPR029044">
    <property type="entry name" value="Nucleotide-diphossugar_trans"/>
</dbReference>
<evidence type="ECO:0000313" key="10">
    <source>
        <dbReference type="Proteomes" id="UP001198565"/>
    </source>
</evidence>
<dbReference type="Gene3D" id="3.90.550.10">
    <property type="entry name" value="Spore Coat Polysaccharide Biosynthesis Protein SpsA, Chain A"/>
    <property type="match status" value="1"/>
</dbReference>
<feature type="domain" description="Glycosyltransferase 2-like" evidence="8">
    <location>
        <begin position="49"/>
        <end position="187"/>
    </location>
</feature>
<evidence type="ECO:0000313" key="9">
    <source>
        <dbReference type="EMBL" id="MBY8888451.1"/>
    </source>
</evidence>
<evidence type="ECO:0000259" key="8">
    <source>
        <dbReference type="Pfam" id="PF00535"/>
    </source>
</evidence>
<evidence type="ECO:0000256" key="1">
    <source>
        <dbReference type="ARBA" id="ARBA00004202"/>
    </source>
</evidence>
<keyword evidence="10" id="KW-1185">Reference proteome</keyword>
<comment type="subcellular location">
    <subcellularLocation>
        <location evidence="1">Cell membrane</location>
        <topology evidence="1">Peripheral membrane protein</topology>
    </subcellularLocation>
</comment>
<evidence type="ECO:0000256" key="7">
    <source>
        <dbReference type="SAM" id="MobiDB-lite"/>
    </source>
</evidence>
<evidence type="ECO:0000256" key="4">
    <source>
        <dbReference type="ARBA" id="ARBA00022679"/>
    </source>
</evidence>
<dbReference type="InterPro" id="IPR043148">
    <property type="entry name" value="TagF_C"/>
</dbReference>
<keyword evidence="5" id="KW-0777">Teichoic acid biosynthesis</keyword>
<feature type="region of interest" description="Disordered" evidence="7">
    <location>
        <begin position="99"/>
        <end position="120"/>
    </location>
</feature>
<evidence type="ECO:0000256" key="2">
    <source>
        <dbReference type="ARBA" id="ARBA00010488"/>
    </source>
</evidence>
<dbReference type="InterPro" id="IPR001173">
    <property type="entry name" value="Glyco_trans_2-like"/>
</dbReference>
<dbReference type="InterPro" id="IPR043149">
    <property type="entry name" value="TagF_N"/>
</dbReference>
<reference evidence="9 10" key="1">
    <citation type="submission" date="2021-08" db="EMBL/GenBank/DDBJ databases">
        <title>Streptomyces sp. PTM05 isolated from lichen.</title>
        <authorList>
            <person name="Somphong A."/>
            <person name="Phongsopitanun W."/>
            <person name="Tanasupawat S."/>
        </authorList>
    </citation>
    <scope>NUCLEOTIDE SEQUENCE [LARGE SCALE GENOMIC DNA]</scope>
    <source>
        <strain evidence="9 10">Ptm05</strain>
    </source>
</reference>
<dbReference type="InterPro" id="IPR007554">
    <property type="entry name" value="Glycerophosphate_synth"/>
</dbReference>
<dbReference type="PANTHER" id="PTHR37316">
    <property type="entry name" value="TEICHOIC ACID GLYCEROL-PHOSPHATE PRIMASE"/>
    <property type="match status" value="1"/>
</dbReference>
<evidence type="ECO:0000256" key="3">
    <source>
        <dbReference type="ARBA" id="ARBA00022475"/>
    </source>
</evidence>
<dbReference type="Gene3D" id="3.40.50.12580">
    <property type="match status" value="1"/>
</dbReference>
<comment type="caution">
    <text evidence="9">The sequence shown here is derived from an EMBL/GenBank/DDBJ whole genome shotgun (WGS) entry which is preliminary data.</text>
</comment>
<keyword evidence="4" id="KW-0808">Transferase</keyword>
<dbReference type="Gene3D" id="3.40.50.11820">
    <property type="match status" value="1"/>
</dbReference>
<dbReference type="Proteomes" id="UP001198565">
    <property type="component" value="Unassembled WGS sequence"/>
</dbReference>
<dbReference type="Pfam" id="PF00535">
    <property type="entry name" value="Glycos_transf_2"/>
    <property type="match status" value="1"/>
</dbReference>
<dbReference type="Pfam" id="PF04464">
    <property type="entry name" value="Glyphos_transf"/>
    <property type="match status" value="1"/>
</dbReference>
<dbReference type="InterPro" id="IPR051612">
    <property type="entry name" value="Teichoic_Acid_Biosynth"/>
</dbReference>
<evidence type="ECO:0000256" key="6">
    <source>
        <dbReference type="ARBA" id="ARBA00023136"/>
    </source>
</evidence>
<gene>
    <name evidence="9" type="ORF">K7472_26940</name>
</gene>
<dbReference type="SUPFAM" id="SSF53448">
    <property type="entry name" value="Nucleotide-diphospho-sugar transferases"/>
    <property type="match status" value="1"/>
</dbReference>
<evidence type="ECO:0000256" key="5">
    <source>
        <dbReference type="ARBA" id="ARBA00022944"/>
    </source>
</evidence>
<dbReference type="CDD" id="cd00761">
    <property type="entry name" value="Glyco_tranf_GTA_type"/>
    <property type="match status" value="1"/>
</dbReference>
<comment type="similarity">
    <text evidence="2">Belongs to the CDP-glycerol glycerophosphotransferase family.</text>
</comment>
<keyword evidence="6" id="KW-0472">Membrane</keyword>
<keyword evidence="3" id="KW-1003">Cell membrane</keyword>
<proteinExistence type="inferred from homology"/>